<feature type="compositionally biased region" description="Polar residues" evidence="1">
    <location>
        <begin position="14"/>
        <end position="25"/>
    </location>
</feature>
<dbReference type="EMBL" id="JBHMFI010000001">
    <property type="protein sequence ID" value="MFB9073973.1"/>
    <property type="molecule type" value="Genomic_DNA"/>
</dbReference>
<sequence length="91" mass="9892">MSASTESGFWARSFNRSCQSNHVSPTSFRTGGSAGTSGTARNGDVARRPRFRRFNTARFPRRTSASTPRASNAGKMSSTVSQPAWHHRTTG</sequence>
<protein>
    <submittedName>
        <fullName evidence="2">Uncharacterized protein</fullName>
    </submittedName>
</protein>
<evidence type="ECO:0000313" key="3">
    <source>
        <dbReference type="Proteomes" id="UP001589575"/>
    </source>
</evidence>
<feature type="compositionally biased region" description="Polar residues" evidence="1">
    <location>
        <begin position="64"/>
        <end position="82"/>
    </location>
</feature>
<evidence type="ECO:0000256" key="1">
    <source>
        <dbReference type="SAM" id="MobiDB-lite"/>
    </source>
</evidence>
<feature type="compositionally biased region" description="Low complexity" evidence="1">
    <location>
        <begin position="26"/>
        <end position="41"/>
    </location>
</feature>
<feature type="region of interest" description="Disordered" evidence="1">
    <location>
        <begin position="1"/>
        <end position="91"/>
    </location>
</feature>
<evidence type="ECO:0000313" key="2">
    <source>
        <dbReference type="EMBL" id="MFB9073973.1"/>
    </source>
</evidence>
<feature type="compositionally biased region" description="Basic residues" evidence="1">
    <location>
        <begin position="48"/>
        <end position="61"/>
    </location>
</feature>
<reference evidence="2 3" key="1">
    <citation type="submission" date="2024-09" db="EMBL/GenBank/DDBJ databases">
        <authorList>
            <person name="Sun Q."/>
            <person name="Mori K."/>
        </authorList>
    </citation>
    <scope>NUCLEOTIDE SEQUENCE [LARGE SCALE GENOMIC DNA]</scope>
    <source>
        <strain evidence="2 3">CCM 7609</strain>
    </source>
</reference>
<gene>
    <name evidence="2" type="ORF">ACFFX0_23380</name>
</gene>
<dbReference type="Proteomes" id="UP001589575">
    <property type="component" value="Unassembled WGS sequence"/>
</dbReference>
<keyword evidence="3" id="KW-1185">Reference proteome</keyword>
<comment type="caution">
    <text evidence="2">The sequence shown here is derived from an EMBL/GenBank/DDBJ whole genome shotgun (WGS) entry which is preliminary data.</text>
</comment>
<accession>A0ABV5G4U7</accession>
<proteinExistence type="predicted"/>
<organism evidence="2 3">
    <name type="scientific">Citricoccus parietis</name>
    <dbReference type="NCBI Taxonomy" id="592307"/>
    <lineage>
        <taxon>Bacteria</taxon>
        <taxon>Bacillati</taxon>
        <taxon>Actinomycetota</taxon>
        <taxon>Actinomycetes</taxon>
        <taxon>Micrococcales</taxon>
        <taxon>Micrococcaceae</taxon>
        <taxon>Citricoccus</taxon>
    </lineage>
</organism>
<name>A0ABV5G4U7_9MICC</name>